<comment type="similarity">
    <text evidence="3">Belongs to the Nudix hydrolase family. NudK subfamily.</text>
</comment>
<dbReference type="GO" id="GO:0006753">
    <property type="term" value="P:nucleoside phosphate metabolic process"/>
    <property type="evidence" value="ECO:0007669"/>
    <property type="project" value="TreeGrafter"/>
</dbReference>
<dbReference type="EMBL" id="PDOA01000003">
    <property type="protein sequence ID" value="PWC29616.1"/>
    <property type="molecule type" value="Genomic_DNA"/>
</dbReference>
<evidence type="ECO:0000259" key="8">
    <source>
        <dbReference type="PROSITE" id="PS51462"/>
    </source>
</evidence>
<dbReference type="RefSeq" id="WP_109516187.1">
    <property type="nucleotide sequence ID" value="NZ_JBHSCH010000006.1"/>
</dbReference>
<evidence type="ECO:0000256" key="1">
    <source>
        <dbReference type="ARBA" id="ARBA00000847"/>
    </source>
</evidence>
<dbReference type="OrthoDB" id="177518at2"/>
<evidence type="ECO:0000256" key="2">
    <source>
        <dbReference type="ARBA" id="ARBA00001946"/>
    </source>
</evidence>
<accession>A0A2U1V6U5</accession>
<comment type="catalytic activity">
    <reaction evidence="1">
        <text>GDP-alpha-D-mannose + H2O = alpha-D-mannose 1-phosphate + GMP + 2 H(+)</text>
        <dbReference type="Rhea" id="RHEA:27978"/>
        <dbReference type="ChEBI" id="CHEBI:15377"/>
        <dbReference type="ChEBI" id="CHEBI:15378"/>
        <dbReference type="ChEBI" id="CHEBI:57527"/>
        <dbReference type="ChEBI" id="CHEBI:58115"/>
        <dbReference type="ChEBI" id="CHEBI:58409"/>
    </reaction>
</comment>
<evidence type="ECO:0000256" key="3">
    <source>
        <dbReference type="ARBA" id="ARBA00007275"/>
    </source>
</evidence>
<reference evidence="10" key="1">
    <citation type="submission" date="2017-10" db="EMBL/GenBank/DDBJ databases">
        <authorList>
            <person name="Toshchakov S.V."/>
            <person name="Goeva M.A."/>
        </authorList>
    </citation>
    <scope>NUCLEOTIDE SEQUENCE [LARGE SCALE GENOMIC DNA]</scope>
    <source>
        <strain evidence="10">JR1/69-1-13</strain>
    </source>
</reference>
<evidence type="ECO:0000313" key="9">
    <source>
        <dbReference type="EMBL" id="PWC29616.1"/>
    </source>
</evidence>
<comment type="cofactor">
    <cofactor evidence="2">
        <name>Mg(2+)</name>
        <dbReference type="ChEBI" id="CHEBI:18420"/>
    </cofactor>
</comment>
<dbReference type="AlphaFoldDB" id="A0A2U1V6U5"/>
<feature type="domain" description="Nudix hydrolase" evidence="8">
    <location>
        <begin position="40"/>
        <end position="170"/>
    </location>
</feature>
<evidence type="ECO:0000256" key="6">
    <source>
        <dbReference type="ARBA" id="ARBA00032162"/>
    </source>
</evidence>
<dbReference type="Gene3D" id="3.90.79.10">
    <property type="entry name" value="Nucleoside Triphosphate Pyrophosphohydrolase"/>
    <property type="match status" value="1"/>
</dbReference>
<comment type="caution">
    <text evidence="9">The sequence shown here is derived from an EMBL/GenBank/DDBJ whole genome shotgun (WGS) entry which is preliminary data.</text>
</comment>
<evidence type="ECO:0000256" key="4">
    <source>
        <dbReference type="ARBA" id="ARBA00016377"/>
    </source>
</evidence>
<gene>
    <name evidence="9" type="ORF">CR165_06650</name>
</gene>
<organism evidence="9 10">
    <name type="scientific">Teichococcus aestuarii</name>
    <dbReference type="NCBI Taxonomy" id="568898"/>
    <lineage>
        <taxon>Bacteria</taxon>
        <taxon>Pseudomonadati</taxon>
        <taxon>Pseudomonadota</taxon>
        <taxon>Alphaproteobacteria</taxon>
        <taxon>Acetobacterales</taxon>
        <taxon>Roseomonadaceae</taxon>
        <taxon>Roseomonas</taxon>
    </lineage>
</organism>
<name>A0A2U1V6U5_9PROT</name>
<keyword evidence="5" id="KW-0378">Hydrolase</keyword>
<dbReference type="SUPFAM" id="SSF55811">
    <property type="entry name" value="Nudix"/>
    <property type="match status" value="1"/>
</dbReference>
<dbReference type="GO" id="GO:0016787">
    <property type="term" value="F:hydrolase activity"/>
    <property type="evidence" value="ECO:0007669"/>
    <property type="project" value="UniProtKB-KW"/>
</dbReference>
<evidence type="ECO:0000313" key="10">
    <source>
        <dbReference type="Proteomes" id="UP000245048"/>
    </source>
</evidence>
<protein>
    <recommendedName>
        <fullName evidence="4">GDP-mannose pyrophosphatase</fullName>
    </recommendedName>
    <alternativeName>
        <fullName evidence="6">GDP-mannose hydrolase</fullName>
    </alternativeName>
    <alternativeName>
        <fullName evidence="7">GDPMK</fullName>
    </alternativeName>
</protein>
<proteinExistence type="inferred from homology"/>
<dbReference type="InterPro" id="IPR000086">
    <property type="entry name" value="NUDIX_hydrolase_dom"/>
</dbReference>
<dbReference type="CDD" id="cd24161">
    <property type="entry name" value="NUDIX_ADPRase_Ndx2"/>
    <property type="match status" value="1"/>
</dbReference>
<evidence type="ECO:0000256" key="5">
    <source>
        <dbReference type="ARBA" id="ARBA00022801"/>
    </source>
</evidence>
<dbReference type="Proteomes" id="UP000245048">
    <property type="component" value="Unassembled WGS sequence"/>
</dbReference>
<dbReference type="Pfam" id="PF00293">
    <property type="entry name" value="NUDIX"/>
    <property type="match status" value="1"/>
</dbReference>
<dbReference type="PANTHER" id="PTHR11839:SF18">
    <property type="entry name" value="NUDIX HYDROLASE DOMAIN-CONTAINING PROTEIN"/>
    <property type="match status" value="1"/>
</dbReference>
<dbReference type="PANTHER" id="PTHR11839">
    <property type="entry name" value="UDP/ADP-SUGAR PYROPHOSPHATASE"/>
    <property type="match status" value="1"/>
</dbReference>
<dbReference type="GO" id="GO:0019693">
    <property type="term" value="P:ribose phosphate metabolic process"/>
    <property type="evidence" value="ECO:0007669"/>
    <property type="project" value="TreeGrafter"/>
</dbReference>
<evidence type="ECO:0000256" key="7">
    <source>
        <dbReference type="ARBA" id="ARBA00032272"/>
    </source>
</evidence>
<dbReference type="PROSITE" id="PS51462">
    <property type="entry name" value="NUDIX"/>
    <property type="match status" value="1"/>
</dbReference>
<keyword evidence="10" id="KW-1185">Reference proteome</keyword>
<sequence>MTEEITTLSSRIAYENRWLRVREDRIRRRDGSDGLYGVVERSDFVVVVPLQDGRITLVEQYRYPIRARQWELPMGTWEEQHGPDLATLAAAELREETGLVAASLRHAGQIFQGAGISNQRGHVFLATGLTQGAHEREVSEQDLICRDFSLAEIEAMVRDNVLQDAPSLAALGMLRMQSLL</sequence>
<dbReference type="InterPro" id="IPR015797">
    <property type="entry name" value="NUDIX_hydrolase-like_dom_sf"/>
</dbReference>